<dbReference type="InterPro" id="IPR032675">
    <property type="entry name" value="LRR_dom_sf"/>
</dbReference>
<dbReference type="Proteomes" id="UP000615446">
    <property type="component" value="Unassembled WGS sequence"/>
</dbReference>
<protein>
    <recommendedName>
        <fullName evidence="3">F-box domain-containing protein</fullName>
    </recommendedName>
</protein>
<comment type="caution">
    <text evidence="1">The sequence shown here is derived from an EMBL/GenBank/DDBJ whole genome shotgun (WGS) entry which is preliminary data.</text>
</comment>
<reference evidence="1" key="1">
    <citation type="submission" date="2019-10" db="EMBL/GenBank/DDBJ databases">
        <title>Conservation and host-specific expression of non-tandemly repeated heterogenous ribosome RNA gene in arbuscular mycorrhizal fungi.</title>
        <authorList>
            <person name="Maeda T."/>
            <person name="Kobayashi Y."/>
            <person name="Nakagawa T."/>
            <person name="Ezawa T."/>
            <person name="Yamaguchi K."/>
            <person name="Bino T."/>
            <person name="Nishimoto Y."/>
            <person name="Shigenobu S."/>
            <person name="Kawaguchi M."/>
        </authorList>
    </citation>
    <scope>NUCLEOTIDE SEQUENCE</scope>
    <source>
        <strain evidence="1">HR1</strain>
    </source>
</reference>
<dbReference type="AlphaFoldDB" id="A0A8H3M5M2"/>
<evidence type="ECO:0000313" key="2">
    <source>
        <dbReference type="Proteomes" id="UP000615446"/>
    </source>
</evidence>
<dbReference type="OrthoDB" id="2306360at2759"/>
<dbReference type="Gene3D" id="3.80.10.10">
    <property type="entry name" value="Ribonuclease Inhibitor"/>
    <property type="match status" value="1"/>
</dbReference>
<sequence>MRPLNDDLLLQILKELEYERKTLHSCLLVNRTLCVMAVPILWRNLKPNSLTANSYDMLFNMIISHLSEESRDVLKNLITFTTYQRLLFNYISFLKYFNFYLLERGISSKMIKGSNIAIIRNELLKLFINKDTKLTHISIDDYDYQLHLMPGAECCLSKLKSFNCVTDISQNILEGLARICKSIKKISLHVNVGHSVIYNNGIFKLIEIQNNLNDFSLVNCSGLKNVLFNKSLEASLIKHANTMQYLVISWNPTMRFLSRFVNLLSLQMRNYRYRGSENLENLNLSFPLLKVLQITGEYPFNIIINIIENTTGNLSEINIVYNGDNNKKLIQSIYQKCPNLRYLQLLLSNDSSSFISEFENLLVNCQSLKGLSISMNDDFNAFSWDKFFIILAESAPASLFKFKFRPNKSEDLELFFDNWKNRNPMLLKIDNKDYYSNVNVKEQFDNLCEKYKLKGIIEEYSICYYTIEPIEYWF</sequence>
<proteinExistence type="predicted"/>
<accession>A0A8H3M5M2</accession>
<name>A0A8H3M5M2_9GLOM</name>
<dbReference type="SUPFAM" id="SSF52047">
    <property type="entry name" value="RNI-like"/>
    <property type="match status" value="1"/>
</dbReference>
<evidence type="ECO:0008006" key="3">
    <source>
        <dbReference type="Google" id="ProtNLM"/>
    </source>
</evidence>
<evidence type="ECO:0000313" key="1">
    <source>
        <dbReference type="EMBL" id="GES99167.1"/>
    </source>
</evidence>
<gene>
    <name evidence="1" type="ORF">RCL2_002568300</name>
</gene>
<dbReference type="EMBL" id="BLAL01000278">
    <property type="protein sequence ID" value="GES99167.1"/>
    <property type="molecule type" value="Genomic_DNA"/>
</dbReference>
<organism evidence="1 2">
    <name type="scientific">Rhizophagus clarus</name>
    <dbReference type="NCBI Taxonomy" id="94130"/>
    <lineage>
        <taxon>Eukaryota</taxon>
        <taxon>Fungi</taxon>
        <taxon>Fungi incertae sedis</taxon>
        <taxon>Mucoromycota</taxon>
        <taxon>Glomeromycotina</taxon>
        <taxon>Glomeromycetes</taxon>
        <taxon>Glomerales</taxon>
        <taxon>Glomeraceae</taxon>
        <taxon>Rhizophagus</taxon>
    </lineage>
</organism>